<dbReference type="AlphaFoldDB" id="A0A484G570"/>
<proteinExistence type="predicted"/>
<feature type="region of interest" description="Disordered" evidence="1">
    <location>
        <begin position="1"/>
        <end position="30"/>
    </location>
</feature>
<sequence length="112" mass="12936">MIPGRRGPNVPITRGDGKRERRKRQAARCREAGREVEKSWRYLFVLPDSSPLKNGIPIPRSPWKSKRNGHRMRSSVFGMFFPGSSATPARLSLQRLVRRPRLADFWSGAIWH</sequence>
<reference evidence="3" key="2">
    <citation type="journal article" date="2019" name="Mol. Plant Microbe Interact.">
        <title>Genome sequence resources for four phytopathogenic fungi from the Colletotrichum orbiculare species complex.</title>
        <authorList>
            <person name="Gan P."/>
            <person name="Tsushima A."/>
            <person name="Narusaka M."/>
            <person name="Narusaka Y."/>
            <person name="Takano Y."/>
            <person name="Kubo Y."/>
            <person name="Shirasu K."/>
        </authorList>
    </citation>
    <scope>GENOME REANNOTATION</scope>
    <source>
        <strain evidence="3">104-T / ATCC 96160 / CBS 514.97 / LARS 414 / MAFF 240422</strain>
    </source>
</reference>
<organism evidence="2 3">
    <name type="scientific">Colletotrichum orbiculare (strain 104-T / ATCC 96160 / CBS 514.97 / LARS 414 / MAFF 240422)</name>
    <name type="common">Cucumber anthracnose fungus</name>
    <name type="synonym">Colletotrichum lagenarium</name>
    <dbReference type="NCBI Taxonomy" id="1213857"/>
    <lineage>
        <taxon>Eukaryota</taxon>
        <taxon>Fungi</taxon>
        <taxon>Dikarya</taxon>
        <taxon>Ascomycota</taxon>
        <taxon>Pezizomycotina</taxon>
        <taxon>Sordariomycetes</taxon>
        <taxon>Hypocreomycetidae</taxon>
        <taxon>Glomerellales</taxon>
        <taxon>Glomerellaceae</taxon>
        <taxon>Colletotrichum</taxon>
        <taxon>Colletotrichum orbiculare species complex</taxon>
    </lineage>
</organism>
<keyword evidence="3" id="KW-1185">Reference proteome</keyword>
<dbReference type="EMBL" id="AMCV02000004">
    <property type="protein sequence ID" value="TDZ24695.1"/>
    <property type="molecule type" value="Genomic_DNA"/>
</dbReference>
<protein>
    <submittedName>
        <fullName evidence="2">Uncharacterized protein</fullName>
    </submittedName>
</protein>
<name>A0A484G570_COLOR</name>
<evidence type="ECO:0000313" key="3">
    <source>
        <dbReference type="Proteomes" id="UP000014480"/>
    </source>
</evidence>
<reference evidence="3" key="1">
    <citation type="journal article" date="2013" name="New Phytol.">
        <title>Comparative genomic and transcriptomic analyses reveal the hemibiotrophic stage shift of Colletotrichum fungi.</title>
        <authorList>
            <person name="Gan P."/>
            <person name="Ikeda K."/>
            <person name="Irieda H."/>
            <person name="Narusaka M."/>
            <person name="O'Connell R.J."/>
            <person name="Narusaka Y."/>
            <person name="Takano Y."/>
            <person name="Kubo Y."/>
            <person name="Shirasu K."/>
        </authorList>
    </citation>
    <scope>NUCLEOTIDE SEQUENCE [LARGE SCALE GENOMIC DNA]</scope>
    <source>
        <strain evidence="3">104-T / ATCC 96160 / CBS 514.97 / LARS 414 / MAFF 240422</strain>
    </source>
</reference>
<evidence type="ECO:0000313" key="2">
    <source>
        <dbReference type="EMBL" id="TDZ24695.1"/>
    </source>
</evidence>
<dbReference type="Proteomes" id="UP000014480">
    <property type="component" value="Unassembled WGS sequence"/>
</dbReference>
<gene>
    <name evidence="2" type="ORF">Cob_v002284</name>
</gene>
<evidence type="ECO:0000256" key="1">
    <source>
        <dbReference type="SAM" id="MobiDB-lite"/>
    </source>
</evidence>
<accession>A0A484G570</accession>
<comment type="caution">
    <text evidence="2">The sequence shown here is derived from an EMBL/GenBank/DDBJ whole genome shotgun (WGS) entry which is preliminary data.</text>
</comment>